<accession>A0AAW0L929</accession>
<name>A0AAW0L929_QUESU</name>
<reference evidence="2 3" key="1">
    <citation type="journal article" date="2018" name="Sci. Data">
        <title>The draft genome sequence of cork oak.</title>
        <authorList>
            <person name="Ramos A.M."/>
            <person name="Usie A."/>
            <person name="Barbosa P."/>
            <person name="Barros P.M."/>
            <person name="Capote T."/>
            <person name="Chaves I."/>
            <person name="Simoes F."/>
            <person name="Abreu I."/>
            <person name="Carrasquinho I."/>
            <person name="Faro C."/>
            <person name="Guimaraes J.B."/>
            <person name="Mendonca D."/>
            <person name="Nobrega F."/>
            <person name="Rodrigues L."/>
            <person name="Saibo N.J.M."/>
            <person name="Varela M.C."/>
            <person name="Egas C."/>
            <person name="Matos J."/>
            <person name="Miguel C.M."/>
            <person name="Oliveira M.M."/>
            <person name="Ricardo C.P."/>
            <person name="Goncalves S."/>
        </authorList>
    </citation>
    <scope>NUCLEOTIDE SEQUENCE [LARGE SCALE GENOMIC DNA]</scope>
    <source>
        <strain evidence="3">cv. HL8</strain>
    </source>
</reference>
<evidence type="ECO:0000313" key="2">
    <source>
        <dbReference type="EMBL" id="KAK7847456.1"/>
    </source>
</evidence>
<comment type="caution">
    <text evidence="2">The sequence shown here is derived from an EMBL/GenBank/DDBJ whole genome shotgun (WGS) entry which is preliminary data.</text>
</comment>
<evidence type="ECO:0000313" key="3">
    <source>
        <dbReference type="Proteomes" id="UP000237347"/>
    </source>
</evidence>
<proteinExistence type="predicted"/>
<dbReference type="AlphaFoldDB" id="A0AAW0L929"/>
<dbReference type="EMBL" id="PKMF04000141">
    <property type="protein sequence ID" value="KAK7847456.1"/>
    <property type="molecule type" value="Genomic_DNA"/>
</dbReference>
<organism evidence="2 3">
    <name type="scientific">Quercus suber</name>
    <name type="common">Cork oak</name>
    <dbReference type="NCBI Taxonomy" id="58331"/>
    <lineage>
        <taxon>Eukaryota</taxon>
        <taxon>Viridiplantae</taxon>
        <taxon>Streptophyta</taxon>
        <taxon>Embryophyta</taxon>
        <taxon>Tracheophyta</taxon>
        <taxon>Spermatophyta</taxon>
        <taxon>Magnoliopsida</taxon>
        <taxon>eudicotyledons</taxon>
        <taxon>Gunneridae</taxon>
        <taxon>Pentapetalae</taxon>
        <taxon>rosids</taxon>
        <taxon>fabids</taxon>
        <taxon>Fagales</taxon>
        <taxon>Fagaceae</taxon>
        <taxon>Quercus</taxon>
    </lineage>
</organism>
<keyword evidence="3" id="KW-1185">Reference proteome</keyword>
<gene>
    <name evidence="2" type="ORF">CFP56_006628</name>
</gene>
<evidence type="ECO:0000256" key="1">
    <source>
        <dbReference type="SAM" id="MobiDB-lite"/>
    </source>
</evidence>
<feature type="region of interest" description="Disordered" evidence="1">
    <location>
        <begin position="1"/>
        <end position="29"/>
    </location>
</feature>
<sequence length="75" mass="8492">MEEDGGFKSNNLGLQEREPRQAKSQTETTLRVLSKRISFSEENLFSRLQPSSSAVPLHYERMKIIVSGKVAKVEP</sequence>
<dbReference type="Proteomes" id="UP000237347">
    <property type="component" value="Unassembled WGS sequence"/>
</dbReference>
<protein>
    <submittedName>
        <fullName evidence="2">Uncharacterized protein</fullName>
    </submittedName>
</protein>